<dbReference type="InterPro" id="IPR017850">
    <property type="entry name" value="Alkaline_phosphatase_core_sf"/>
</dbReference>
<dbReference type="CDD" id="cd16027">
    <property type="entry name" value="SGSH"/>
    <property type="match status" value="1"/>
</dbReference>
<feature type="domain" description="Sulfatase N-terminal" evidence="1">
    <location>
        <begin position="69"/>
        <end position="357"/>
    </location>
</feature>
<protein>
    <submittedName>
        <fullName evidence="2">Sulfatase</fullName>
    </submittedName>
</protein>
<gene>
    <name evidence="2" type="ORF">L3X37_01635</name>
</gene>
<dbReference type="AlphaFoldDB" id="A0AAE3JLS7"/>
<dbReference type="Gene3D" id="3.40.720.10">
    <property type="entry name" value="Alkaline Phosphatase, subunit A"/>
    <property type="match status" value="1"/>
</dbReference>
<organism evidence="2 3">
    <name type="scientific">Wocania arenilitoris</name>
    <dbReference type="NCBI Taxonomy" id="2044858"/>
    <lineage>
        <taxon>Bacteria</taxon>
        <taxon>Pseudomonadati</taxon>
        <taxon>Bacteroidota</taxon>
        <taxon>Flavobacteriia</taxon>
        <taxon>Flavobacteriales</taxon>
        <taxon>Flavobacteriaceae</taxon>
        <taxon>Wocania</taxon>
    </lineage>
</organism>
<dbReference type="SUPFAM" id="SSF53649">
    <property type="entry name" value="Alkaline phosphatase-like"/>
    <property type="match status" value="1"/>
</dbReference>
<dbReference type="EMBL" id="JAKKDU010000002">
    <property type="protein sequence ID" value="MCF7567066.1"/>
    <property type="molecule type" value="Genomic_DNA"/>
</dbReference>
<evidence type="ECO:0000313" key="3">
    <source>
        <dbReference type="Proteomes" id="UP001199795"/>
    </source>
</evidence>
<sequence>MINIMFFNIINRCLNFKIFLDKLKLNLLSNNNKLNKVEYLSGKIQQGVCCSLLLIMGSCANEQTNKQPPNILFCVADDASYAHFGAYGCDWVKTPNFDRVSNEGILFTNAYTPNAKCAPSRSCIITGRNPWQLEAAANHWPYFPDKYKTVCEALRENGYETAFTGKPWGPGKFKEGRELIGTRYDVKGETPTSEIENTDYAGSLNLFLKERNKKKPFFFWYGGWEPHRYYEYGSGIEKGGKQLDMIKQTDIPSYWPDEEKVKTDMLDYAFELEWFDLHLGKMIDLLEKQGLLENTMIVVTSDNGMPFPRVKGNPYEHSTHMPLAIMWKGKIINPRKVNHSLISFIDFAPTFLEAAGIDIATSGMQPISGKSILNILTSEEERNERKVLLQGRERTDVGRPNDWGYPVRSIRKDSLLYLYNFHPERWPGGNPETDFRDTAPGPTKEAVIKSGESSVWWEACLGLRPQEELYNLNQDQECMNNLCNTEAYVGIAAELKEELFQLLKKEGDPRMEGKDDYFDQFPYINDTERGLYDRTILKMNKKR</sequence>
<dbReference type="Proteomes" id="UP001199795">
    <property type="component" value="Unassembled WGS sequence"/>
</dbReference>
<proteinExistence type="predicted"/>
<evidence type="ECO:0000259" key="1">
    <source>
        <dbReference type="Pfam" id="PF00884"/>
    </source>
</evidence>
<name>A0AAE3JLS7_9FLAO</name>
<dbReference type="InterPro" id="IPR052701">
    <property type="entry name" value="GAG_Ulvan_Degrading_Sulfatases"/>
</dbReference>
<accession>A0AAE3JLS7</accession>
<dbReference type="PANTHER" id="PTHR43751">
    <property type="entry name" value="SULFATASE"/>
    <property type="match status" value="1"/>
</dbReference>
<dbReference type="Pfam" id="PF00884">
    <property type="entry name" value="Sulfatase"/>
    <property type="match status" value="1"/>
</dbReference>
<dbReference type="InterPro" id="IPR000917">
    <property type="entry name" value="Sulfatase_N"/>
</dbReference>
<comment type="caution">
    <text evidence="2">The sequence shown here is derived from an EMBL/GenBank/DDBJ whole genome shotgun (WGS) entry which is preliminary data.</text>
</comment>
<dbReference type="PANTHER" id="PTHR43751:SF1">
    <property type="entry name" value="SULFATASE ATSG-RELATED"/>
    <property type="match status" value="1"/>
</dbReference>
<dbReference type="RefSeq" id="WP_237238430.1">
    <property type="nucleotide sequence ID" value="NZ_JAKKDU010000002.1"/>
</dbReference>
<evidence type="ECO:0000313" key="2">
    <source>
        <dbReference type="EMBL" id="MCF7567066.1"/>
    </source>
</evidence>
<reference evidence="2" key="1">
    <citation type="submission" date="2022-01" db="EMBL/GenBank/DDBJ databases">
        <title>Draft genome sequence of Sabulilitoribacter arenilitoris KCTC 52401.</title>
        <authorList>
            <person name="Oh J.-S."/>
        </authorList>
    </citation>
    <scope>NUCLEOTIDE SEQUENCE</scope>
    <source>
        <strain evidence="2">HMF6543</strain>
    </source>
</reference>
<keyword evidence="3" id="KW-1185">Reference proteome</keyword>